<name>A0A9W6I6V8_9ACTN</name>
<gene>
    <name evidence="2" type="ORF">GCM10017600_66280</name>
</gene>
<keyword evidence="1" id="KW-0472">Membrane</keyword>
<feature type="transmembrane region" description="Helical" evidence="1">
    <location>
        <begin position="52"/>
        <end position="70"/>
    </location>
</feature>
<feature type="transmembrane region" description="Helical" evidence="1">
    <location>
        <begin position="581"/>
        <end position="603"/>
    </location>
</feature>
<keyword evidence="3" id="KW-1185">Reference proteome</keyword>
<keyword evidence="1" id="KW-0812">Transmembrane</keyword>
<dbReference type="EMBL" id="BSEV01000021">
    <property type="protein sequence ID" value="GLK13217.1"/>
    <property type="molecule type" value="Genomic_DNA"/>
</dbReference>
<evidence type="ECO:0000256" key="1">
    <source>
        <dbReference type="SAM" id="Phobius"/>
    </source>
</evidence>
<feature type="transmembrane region" description="Helical" evidence="1">
    <location>
        <begin position="525"/>
        <end position="547"/>
    </location>
</feature>
<organism evidence="2 3">
    <name type="scientific">Streptosporangium carneum</name>
    <dbReference type="NCBI Taxonomy" id="47481"/>
    <lineage>
        <taxon>Bacteria</taxon>
        <taxon>Bacillati</taxon>
        <taxon>Actinomycetota</taxon>
        <taxon>Actinomycetes</taxon>
        <taxon>Streptosporangiales</taxon>
        <taxon>Streptosporangiaceae</taxon>
        <taxon>Streptosporangium</taxon>
    </lineage>
</organism>
<sequence length="624" mass="68507">MGNRPMKWFKLGSATLGLGVLALAWPAFMPMPWGHVPPKASPPAPRPLFDPQPWTVVIWALLVVALITVINHRYKSQATTTLPLPADGEDTSALDTSISDLERAFELRAEAANSGKMAALPMFISLVLQPEKSRTRTVETVSLEGRVIVQDVRIEMALSDALIDVFREEGAGKNEAPADEIHPETYVPILNCSKREMIDNFQVRDREDRSVDILCYEETVQLISSSLHLLVHAALPKATDDENITPDGIDTAEALFLMLMCSNKPVSDKTVEKTILAAFAHLGLRTRDGVESRNVTWLREFVKTLAHSTPVVAIVPDLPETRRLQISYCRTTIPPNKSKQLRHWLRLMLGLRPVTLQMVPGMAFNSKSYHLQVKAPASQYLMEQTLRCVECGQKLSGSEVETDGRGGCVHLQPPSPRNGHAEPYFQLLRKRGQNYAHLYMRGFADLKQKNIKISTSFGEVPPGTLASAVITAVTSVLLISAVGFAETGGLERDSDIPAILLVLPAVAASWFGFSSDTEAILRSSLAARCSLILGGFVSMAASVLFIVSGSLAEKTGAEPASLPPPGRVGEPAPLLGVEVRWWWSVLIYLASVNLVYVLVQSIVRSNAYRRLLRKETVLNENTVI</sequence>
<dbReference type="AlphaFoldDB" id="A0A9W6I6V8"/>
<dbReference type="Proteomes" id="UP001143474">
    <property type="component" value="Unassembled WGS sequence"/>
</dbReference>
<reference evidence="2" key="2">
    <citation type="submission" date="2023-01" db="EMBL/GenBank/DDBJ databases">
        <authorList>
            <person name="Sun Q."/>
            <person name="Evtushenko L."/>
        </authorList>
    </citation>
    <scope>NUCLEOTIDE SEQUENCE</scope>
    <source>
        <strain evidence="2">VKM Ac-2007</strain>
    </source>
</reference>
<feature type="transmembrane region" description="Helical" evidence="1">
    <location>
        <begin position="465"/>
        <end position="484"/>
    </location>
</feature>
<accession>A0A9W6I6V8</accession>
<evidence type="ECO:0000313" key="2">
    <source>
        <dbReference type="EMBL" id="GLK13217.1"/>
    </source>
</evidence>
<feature type="transmembrane region" description="Helical" evidence="1">
    <location>
        <begin position="496"/>
        <end position="513"/>
    </location>
</feature>
<keyword evidence="1" id="KW-1133">Transmembrane helix</keyword>
<protein>
    <submittedName>
        <fullName evidence="2">Uncharacterized protein</fullName>
    </submittedName>
</protein>
<reference evidence="2" key="1">
    <citation type="journal article" date="2014" name="Int. J. Syst. Evol. Microbiol.">
        <title>Complete genome sequence of Corynebacterium casei LMG S-19264T (=DSM 44701T), isolated from a smear-ripened cheese.</title>
        <authorList>
            <consortium name="US DOE Joint Genome Institute (JGI-PGF)"/>
            <person name="Walter F."/>
            <person name="Albersmeier A."/>
            <person name="Kalinowski J."/>
            <person name="Ruckert C."/>
        </authorList>
    </citation>
    <scope>NUCLEOTIDE SEQUENCE</scope>
    <source>
        <strain evidence="2">VKM Ac-2007</strain>
    </source>
</reference>
<proteinExistence type="predicted"/>
<comment type="caution">
    <text evidence="2">The sequence shown here is derived from an EMBL/GenBank/DDBJ whole genome shotgun (WGS) entry which is preliminary data.</text>
</comment>
<evidence type="ECO:0000313" key="3">
    <source>
        <dbReference type="Proteomes" id="UP001143474"/>
    </source>
</evidence>